<feature type="compositionally biased region" description="Basic and acidic residues" evidence="1">
    <location>
        <begin position="57"/>
        <end position="70"/>
    </location>
</feature>
<proteinExistence type="predicted"/>
<evidence type="ECO:0000313" key="3">
    <source>
        <dbReference type="Proteomes" id="UP000424527"/>
    </source>
</evidence>
<accession>A0A6G0HWQ1</accession>
<reference evidence="2 3" key="1">
    <citation type="submission" date="2019-07" db="EMBL/GenBank/DDBJ databases">
        <title>Chromosome genome assembly for large yellow croaker.</title>
        <authorList>
            <person name="Xiao S."/>
        </authorList>
    </citation>
    <scope>NUCLEOTIDE SEQUENCE [LARGE SCALE GENOMIC DNA]</scope>
    <source>
        <strain evidence="2">JMULYC20181020</strain>
        <tissue evidence="2">Muscle</tissue>
    </source>
</reference>
<feature type="compositionally biased region" description="Basic and acidic residues" evidence="1">
    <location>
        <begin position="29"/>
        <end position="38"/>
    </location>
</feature>
<evidence type="ECO:0000313" key="2">
    <source>
        <dbReference type="EMBL" id="KAE8283406.1"/>
    </source>
</evidence>
<feature type="region of interest" description="Disordered" evidence="1">
    <location>
        <begin position="97"/>
        <end position="145"/>
    </location>
</feature>
<comment type="caution">
    <text evidence="2">The sequence shown here is derived from an EMBL/GenBank/DDBJ whole genome shotgun (WGS) entry which is preliminary data.</text>
</comment>
<dbReference type="Proteomes" id="UP000424527">
    <property type="component" value="Unassembled WGS sequence"/>
</dbReference>
<evidence type="ECO:0000256" key="1">
    <source>
        <dbReference type="SAM" id="MobiDB-lite"/>
    </source>
</evidence>
<feature type="region of interest" description="Disordered" evidence="1">
    <location>
        <begin position="26"/>
        <end position="82"/>
    </location>
</feature>
<feature type="compositionally biased region" description="Polar residues" evidence="1">
    <location>
        <begin position="100"/>
        <end position="116"/>
    </location>
</feature>
<sequence length="166" mass="18077">MLSRGRGCAASVGLPGAEMVTAWCGEPVTEERDPEIPKRVARGPAREVPQGGFLHPSIEDKRLSKPHLESSEGSLWPGLAPSMAGLQQRNHRGANYLWAPTSNLKPQPATRRTLQLPSHAVKDRYEPLTLRPHPPSPTSKSPHCSLKQLGYVGHSNDCSSYSGMLQ</sequence>
<dbReference type="EMBL" id="REGW02000018">
    <property type="protein sequence ID" value="KAE8283406.1"/>
    <property type="molecule type" value="Genomic_DNA"/>
</dbReference>
<organism evidence="2 3">
    <name type="scientific">Larimichthys crocea</name>
    <name type="common">Large yellow croaker</name>
    <name type="synonym">Pseudosciaena crocea</name>
    <dbReference type="NCBI Taxonomy" id="215358"/>
    <lineage>
        <taxon>Eukaryota</taxon>
        <taxon>Metazoa</taxon>
        <taxon>Chordata</taxon>
        <taxon>Craniata</taxon>
        <taxon>Vertebrata</taxon>
        <taxon>Euteleostomi</taxon>
        <taxon>Actinopterygii</taxon>
        <taxon>Neopterygii</taxon>
        <taxon>Teleostei</taxon>
        <taxon>Neoteleostei</taxon>
        <taxon>Acanthomorphata</taxon>
        <taxon>Eupercaria</taxon>
        <taxon>Sciaenidae</taxon>
        <taxon>Larimichthys</taxon>
    </lineage>
</organism>
<name>A0A6G0HWQ1_LARCR</name>
<dbReference type="AlphaFoldDB" id="A0A6G0HWQ1"/>
<gene>
    <name evidence="2" type="ORF">D5F01_LYC18808</name>
</gene>
<protein>
    <submittedName>
        <fullName evidence="2">Uncharacterized protein</fullName>
    </submittedName>
</protein>
<keyword evidence="3" id="KW-1185">Reference proteome</keyword>